<keyword evidence="1" id="KW-0472">Membrane</keyword>
<evidence type="ECO:0000256" key="1">
    <source>
        <dbReference type="SAM" id="Phobius"/>
    </source>
</evidence>
<keyword evidence="4" id="KW-1185">Reference proteome</keyword>
<accession>A0A419W8U5</accession>
<proteinExistence type="predicted"/>
<organism evidence="3 4">
    <name type="scientific">Mangrovibacterium diazotrophicum</name>
    <dbReference type="NCBI Taxonomy" id="1261403"/>
    <lineage>
        <taxon>Bacteria</taxon>
        <taxon>Pseudomonadati</taxon>
        <taxon>Bacteroidota</taxon>
        <taxon>Bacteroidia</taxon>
        <taxon>Marinilabiliales</taxon>
        <taxon>Prolixibacteraceae</taxon>
        <taxon>Mangrovibacterium</taxon>
    </lineage>
</organism>
<feature type="domain" description="DUF4395" evidence="2">
    <location>
        <begin position="13"/>
        <end position="139"/>
    </location>
</feature>
<evidence type="ECO:0000313" key="3">
    <source>
        <dbReference type="EMBL" id="RKD91898.1"/>
    </source>
</evidence>
<dbReference type="RefSeq" id="WP_120273160.1">
    <property type="nucleotide sequence ID" value="NZ_RAPN01000001.1"/>
</dbReference>
<reference evidence="3 4" key="1">
    <citation type="submission" date="2018-09" db="EMBL/GenBank/DDBJ databases">
        <title>Genomic Encyclopedia of Archaeal and Bacterial Type Strains, Phase II (KMG-II): from individual species to whole genera.</title>
        <authorList>
            <person name="Goeker M."/>
        </authorList>
    </citation>
    <scope>NUCLEOTIDE SEQUENCE [LARGE SCALE GENOMIC DNA]</scope>
    <source>
        <strain evidence="3 4">DSM 27148</strain>
    </source>
</reference>
<sequence length="146" mass="16085">MKNIFCPISTERINEQVPRVTSLLVVVLVIIGFSLQSLLVFAFLAADFAIRAFTKMRFSALSCVAYWITLALKLPAKQIDKAPKIFAARMGFLMVAILSVLFASDMQTASKIVAGILVVFASLEFAIAFCAGCTIYTFLVLPFFKK</sequence>
<feature type="transmembrane region" description="Helical" evidence="1">
    <location>
        <begin position="86"/>
        <end position="104"/>
    </location>
</feature>
<dbReference type="InterPro" id="IPR025508">
    <property type="entry name" value="DUF4395"/>
</dbReference>
<keyword evidence="1" id="KW-0812">Transmembrane</keyword>
<dbReference type="Proteomes" id="UP000283387">
    <property type="component" value="Unassembled WGS sequence"/>
</dbReference>
<dbReference type="AlphaFoldDB" id="A0A419W8U5"/>
<protein>
    <submittedName>
        <fullName evidence="3">Uncharacterized protein DUF4395</fullName>
    </submittedName>
</protein>
<gene>
    <name evidence="3" type="ORF">BC643_2267</name>
</gene>
<feature type="transmembrane region" description="Helical" evidence="1">
    <location>
        <begin position="20"/>
        <end position="44"/>
    </location>
</feature>
<feature type="transmembrane region" description="Helical" evidence="1">
    <location>
        <begin position="116"/>
        <end position="144"/>
    </location>
</feature>
<dbReference type="EMBL" id="RAPN01000001">
    <property type="protein sequence ID" value="RKD91898.1"/>
    <property type="molecule type" value="Genomic_DNA"/>
</dbReference>
<dbReference type="Pfam" id="PF14340">
    <property type="entry name" value="DUF4395"/>
    <property type="match status" value="1"/>
</dbReference>
<keyword evidence="1" id="KW-1133">Transmembrane helix</keyword>
<evidence type="ECO:0000313" key="4">
    <source>
        <dbReference type="Proteomes" id="UP000283387"/>
    </source>
</evidence>
<feature type="transmembrane region" description="Helical" evidence="1">
    <location>
        <begin position="56"/>
        <end position="74"/>
    </location>
</feature>
<comment type="caution">
    <text evidence="3">The sequence shown here is derived from an EMBL/GenBank/DDBJ whole genome shotgun (WGS) entry which is preliminary data.</text>
</comment>
<evidence type="ECO:0000259" key="2">
    <source>
        <dbReference type="Pfam" id="PF14340"/>
    </source>
</evidence>
<name>A0A419W8U5_9BACT</name>
<dbReference type="OrthoDB" id="1261922at2"/>